<sequence>MNKLKNNVIRSIPNLHQEMKIDHGKILSAIKPNEFLEPKTAKYIELDLKNKINFSIRENITSLSSERQQPKKIKKIDGKVATIVELIKQDLLPMLNIQNDRIEKLERRIKVKNELEGDSDLRKSSLISDKKSNSVVESEVQNLSVSVDEIKKNLSHLDNFVKYQFIKRKCQASEMPDNKSKSVISQIQAKLNTEIIQQKIETQQTTNQIQEYITLQLQEIKEWINNISIEQQKRIEVKLNLMETQFYQFLYQPIEVLRQIQTNQKEVQNKIKEFESIFNSKIFQDQIQNSQDIANCCNINQNNKTIKINCGHSYHDQCLLIQIEEDLKEQRKTCCKECHTQIQFNKICQLSISKDIQDQIYKEQIKQLIRSSKCDIIKCLKCGFLFIKDQFCQTQENNCVQCT</sequence>
<proteinExistence type="predicted"/>
<reference evidence="1" key="1">
    <citation type="submission" date="2021-01" db="EMBL/GenBank/DDBJ databases">
        <authorList>
            <consortium name="Genoscope - CEA"/>
            <person name="William W."/>
        </authorList>
    </citation>
    <scope>NUCLEOTIDE SEQUENCE</scope>
</reference>
<gene>
    <name evidence="1" type="ORF">PPRIM_AZ9-3.1.T0090041</name>
</gene>
<organism evidence="1 2">
    <name type="scientific">Paramecium primaurelia</name>
    <dbReference type="NCBI Taxonomy" id="5886"/>
    <lineage>
        <taxon>Eukaryota</taxon>
        <taxon>Sar</taxon>
        <taxon>Alveolata</taxon>
        <taxon>Ciliophora</taxon>
        <taxon>Intramacronucleata</taxon>
        <taxon>Oligohymenophorea</taxon>
        <taxon>Peniculida</taxon>
        <taxon>Parameciidae</taxon>
        <taxon>Paramecium</taxon>
    </lineage>
</organism>
<comment type="caution">
    <text evidence="1">The sequence shown here is derived from an EMBL/GenBank/DDBJ whole genome shotgun (WGS) entry which is preliminary data.</text>
</comment>
<dbReference type="EMBL" id="CAJJDM010000006">
    <property type="protein sequence ID" value="CAD8045018.1"/>
    <property type="molecule type" value="Genomic_DNA"/>
</dbReference>
<name>A0A8S1K3W1_PARPR</name>
<evidence type="ECO:0000313" key="1">
    <source>
        <dbReference type="EMBL" id="CAD8045018.1"/>
    </source>
</evidence>
<accession>A0A8S1K3W1</accession>
<keyword evidence="2" id="KW-1185">Reference proteome</keyword>
<evidence type="ECO:0000313" key="2">
    <source>
        <dbReference type="Proteomes" id="UP000688137"/>
    </source>
</evidence>
<dbReference type="AlphaFoldDB" id="A0A8S1K3W1"/>
<dbReference type="OMA" id="NLHQEMK"/>
<dbReference type="Proteomes" id="UP000688137">
    <property type="component" value="Unassembled WGS sequence"/>
</dbReference>
<protein>
    <submittedName>
        <fullName evidence="1">Uncharacterized protein</fullName>
    </submittedName>
</protein>